<dbReference type="AlphaFoldDB" id="A0A2W0C7D3"/>
<name>A0A2W0C7D3_9BACL</name>
<proteinExistence type="predicted"/>
<sequence length="74" mass="8611">MTPVLEATNESVSHIFNKVVIGAINTARQVIPDMVERGEGNPVYKWTIGYQSKLDVRKLWYRDVRIKELYPKFT</sequence>
<evidence type="ECO:0000313" key="2">
    <source>
        <dbReference type="Proteomes" id="UP000247459"/>
    </source>
</evidence>
<organism evidence="1 2">
    <name type="scientific">Paenibacillus illinoisensis</name>
    <dbReference type="NCBI Taxonomy" id="59845"/>
    <lineage>
        <taxon>Bacteria</taxon>
        <taxon>Bacillati</taxon>
        <taxon>Bacillota</taxon>
        <taxon>Bacilli</taxon>
        <taxon>Bacillales</taxon>
        <taxon>Paenibacillaceae</taxon>
        <taxon>Paenibacillus</taxon>
    </lineage>
</organism>
<dbReference type="EMBL" id="PRLG01000021">
    <property type="protein sequence ID" value="PYY27907.1"/>
    <property type="molecule type" value="Genomic_DNA"/>
</dbReference>
<comment type="caution">
    <text evidence="1">The sequence shown here is derived from an EMBL/GenBank/DDBJ whole genome shotgun (WGS) entry which is preliminary data.</text>
</comment>
<evidence type="ECO:0000313" key="1">
    <source>
        <dbReference type="EMBL" id="PYY27907.1"/>
    </source>
</evidence>
<gene>
    <name evidence="1" type="ORF">PIL02S_04580</name>
</gene>
<accession>A0A2W0C7D3</accession>
<protein>
    <submittedName>
        <fullName evidence="1">Uncharacterized protein</fullName>
    </submittedName>
</protein>
<dbReference type="Proteomes" id="UP000247459">
    <property type="component" value="Unassembled WGS sequence"/>
</dbReference>
<reference evidence="1 2" key="1">
    <citation type="submission" date="2018-01" db="EMBL/GenBank/DDBJ databases">
        <title>Genome sequence of the PGP bacterium Paenibacillus illinoisensis E3.</title>
        <authorList>
            <person name="Rolli E."/>
            <person name="Marasco R."/>
            <person name="Bessem C."/>
            <person name="Michoud G."/>
            <person name="Gaiarsa S."/>
            <person name="Borin S."/>
            <person name="Daffonchio D."/>
        </authorList>
    </citation>
    <scope>NUCLEOTIDE SEQUENCE [LARGE SCALE GENOMIC DNA]</scope>
    <source>
        <strain evidence="1 2">E3</strain>
    </source>
</reference>